<protein>
    <recommendedName>
        <fullName evidence="3">DUF659 domain-containing protein</fullName>
    </recommendedName>
</protein>
<dbReference type="STRING" id="1661398.A0A482VVI5"/>
<comment type="caution">
    <text evidence="1">The sequence shown here is derived from an EMBL/GenBank/DDBJ whole genome shotgun (WGS) entry which is preliminary data.</text>
</comment>
<dbReference type="EMBL" id="QDEB01061960">
    <property type="protein sequence ID" value="RZC36438.1"/>
    <property type="molecule type" value="Genomic_DNA"/>
</dbReference>
<dbReference type="Proteomes" id="UP000292052">
    <property type="component" value="Unassembled WGS sequence"/>
</dbReference>
<reference evidence="1 2" key="1">
    <citation type="submission" date="2017-03" db="EMBL/GenBank/DDBJ databases">
        <title>Genome of the blue death feigning beetle - Asbolus verrucosus.</title>
        <authorList>
            <person name="Rider S.D."/>
        </authorList>
    </citation>
    <scope>NUCLEOTIDE SEQUENCE [LARGE SCALE GENOMIC DNA]</scope>
    <source>
        <strain evidence="1">Butters</strain>
        <tissue evidence="1">Head and leg muscle</tissue>
    </source>
</reference>
<dbReference type="OrthoDB" id="6767816at2759"/>
<organism evidence="1 2">
    <name type="scientific">Asbolus verrucosus</name>
    <name type="common">Desert ironclad beetle</name>
    <dbReference type="NCBI Taxonomy" id="1661398"/>
    <lineage>
        <taxon>Eukaryota</taxon>
        <taxon>Metazoa</taxon>
        <taxon>Ecdysozoa</taxon>
        <taxon>Arthropoda</taxon>
        <taxon>Hexapoda</taxon>
        <taxon>Insecta</taxon>
        <taxon>Pterygota</taxon>
        <taxon>Neoptera</taxon>
        <taxon>Endopterygota</taxon>
        <taxon>Coleoptera</taxon>
        <taxon>Polyphaga</taxon>
        <taxon>Cucujiformia</taxon>
        <taxon>Tenebrionidae</taxon>
        <taxon>Pimeliinae</taxon>
        <taxon>Asbolus</taxon>
    </lineage>
</organism>
<evidence type="ECO:0000313" key="1">
    <source>
        <dbReference type="EMBL" id="RZC36438.1"/>
    </source>
</evidence>
<sequence length="129" mass="14516">MIVSVIYNAKGDTCFINAWDLSTDSETGGKFVNTDIYGTVSDNAASMVKMGNLIKHQFWHSNCNSHTAKLLAKDITDAKLTENVTNVLKEFKHTEFEKRIIAKDGHRIKIPCETRCNNFVGRFTITSEL</sequence>
<accession>A0A482VVI5</accession>
<evidence type="ECO:0000313" key="2">
    <source>
        <dbReference type="Proteomes" id="UP000292052"/>
    </source>
</evidence>
<name>A0A482VVI5_ASBVE</name>
<keyword evidence="2" id="KW-1185">Reference proteome</keyword>
<evidence type="ECO:0008006" key="3">
    <source>
        <dbReference type="Google" id="ProtNLM"/>
    </source>
</evidence>
<dbReference type="AlphaFoldDB" id="A0A482VVI5"/>
<proteinExistence type="predicted"/>
<gene>
    <name evidence="1" type="ORF">BDFB_012725</name>
</gene>